<proteinExistence type="predicted"/>
<evidence type="ECO:0000313" key="2">
    <source>
        <dbReference type="Proteomes" id="UP000636793"/>
    </source>
</evidence>
<sequence length="149" mass="16309">MTAPPGRGTRANSLLDVSVSEPVEGLCHDDRVDRIDSDRKMFRAPVERFCFGAGGREHTSHAVVGLEGDYPREPRYQRTRELAGTRGQVCRQGRNGSGPALPVTWQFFRAVALRWQQPDYVRGESSHGCQVGLSAPGECFLVAVATGPL</sequence>
<accession>A0A916SZN4</accession>
<evidence type="ECO:0000313" key="1">
    <source>
        <dbReference type="EMBL" id="GGB21717.1"/>
    </source>
</evidence>
<reference evidence="1" key="1">
    <citation type="journal article" date="2014" name="Int. J. Syst. Evol. Microbiol.">
        <title>Complete genome sequence of Corynebacterium casei LMG S-19264T (=DSM 44701T), isolated from a smear-ripened cheese.</title>
        <authorList>
            <consortium name="US DOE Joint Genome Institute (JGI-PGF)"/>
            <person name="Walter F."/>
            <person name="Albersmeier A."/>
            <person name="Kalinowski J."/>
            <person name="Ruckert C."/>
        </authorList>
    </citation>
    <scope>NUCLEOTIDE SEQUENCE</scope>
    <source>
        <strain evidence="1">CGMCC 1.15085</strain>
    </source>
</reference>
<reference evidence="1" key="2">
    <citation type="submission" date="2020-09" db="EMBL/GenBank/DDBJ databases">
        <authorList>
            <person name="Sun Q."/>
            <person name="Zhou Y."/>
        </authorList>
    </citation>
    <scope>NUCLEOTIDE SEQUENCE</scope>
    <source>
        <strain evidence="1">CGMCC 1.15085</strain>
    </source>
</reference>
<dbReference type="EMBL" id="BMHI01000001">
    <property type="protein sequence ID" value="GGB21717.1"/>
    <property type="molecule type" value="Genomic_DNA"/>
</dbReference>
<comment type="caution">
    <text evidence="1">The sequence shown here is derived from an EMBL/GenBank/DDBJ whole genome shotgun (WGS) entry which is preliminary data.</text>
</comment>
<dbReference type="AlphaFoldDB" id="A0A916SZN4"/>
<dbReference type="Proteomes" id="UP000636793">
    <property type="component" value="Unassembled WGS sequence"/>
</dbReference>
<gene>
    <name evidence="1" type="ORF">GCM10011492_09500</name>
</gene>
<protein>
    <submittedName>
        <fullName evidence="1">Uncharacterized protein</fullName>
    </submittedName>
</protein>
<name>A0A916SZN4_9MICO</name>
<keyword evidence="2" id="KW-1185">Reference proteome</keyword>
<organism evidence="1 2">
    <name type="scientific">Flexivirga endophytica</name>
    <dbReference type="NCBI Taxonomy" id="1849103"/>
    <lineage>
        <taxon>Bacteria</taxon>
        <taxon>Bacillati</taxon>
        <taxon>Actinomycetota</taxon>
        <taxon>Actinomycetes</taxon>
        <taxon>Micrococcales</taxon>
        <taxon>Dermacoccaceae</taxon>
        <taxon>Flexivirga</taxon>
    </lineage>
</organism>